<feature type="domain" description="F-box" evidence="1">
    <location>
        <begin position="54"/>
        <end position="93"/>
    </location>
</feature>
<evidence type="ECO:0000313" key="2">
    <source>
        <dbReference type="EMBL" id="KAL3696864.1"/>
    </source>
</evidence>
<dbReference type="InterPro" id="IPR036047">
    <property type="entry name" value="F-box-like_dom_sf"/>
</dbReference>
<evidence type="ECO:0000313" key="3">
    <source>
        <dbReference type="Proteomes" id="UP001633002"/>
    </source>
</evidence>
<reference evidence="2 3" key="1">
    <citation type="submission" date="2024-09" db="EMBL/GenBank/DDBJ databases">
        <title>Chromosome-scale assembly of Riccia sorocarpa.</title>
        <authorList>
            <person name="Paukszto L."/>
        </authorList>
    </citation>
    <scope>NUCLEOTIDE SEQUENCE [LARGE SCALE GENOMIC DNA]</scope>
    <source>
        <strain evidence="2">LP-2024</strain>
        <tissue evidence="2">Aerial parts of the thallus</tissue>
    </source>
</reference>
<dbReference type="Gene3D" id="2.120.10.80">
    <property type="entry name" value="Kelch-type beta propeller"/>
    <property type="match status" value="1"/>
</dbReference>
<dbReference type="InterPro" id="IPR015915">
    <property type="entry name" value="Kelch-typ_b-propeller"/>
</dbReference>
<dbReference type="Pfam" id="PF00646">
    <property type="entry name" value="F-box"/>
    <property type="match status" value="1"/>
</dbReference>
<evidence type="ECO:0000259" key="1">
    <source>
        <dbReference type="SMART" id="SM00256"/>
    </source>
</evidence>
<sequence length="432" mass="48643">MATITSSELPEAMETLSLEDDKERRFLSHGTDDEVMEDATDNTLDLDSQIWARTPEDLLEKIIARLPFKYLFQTQTLSKSWKAKLSSRLFQAEVSQVTSKWESYCPAYIGKEGWIGYNTASKRVEKLLTLSYLPYSEAPLVPNTRGKLSTRGSLLCFLDTIQFSNIYVTNIITKKWRILPPRPNMGYPSIIHLFCDHSKSYKVLVITPFASPFAQVYDSATNSWSIRFSKSATIPPAQDDFGKVWTDSIYYKDTIYVLWGFEYGGPSELLAYKMEAESWSAIGIKALHPAVSSPILLCGERVMIVVGLILVESAYSETANSKTKKHLLMVFELLPGTEQVVEISTSPLLEFVGTELSEVSSSDDCICVYQRMSASSPIVVYNIQNGDWSCLHSVFDVKLFHDAVRKNKTTRDFKLQPAISSFQPGLNPFIAV</sequence>
<accession>A0ABD3I1B6</accession>
<dbReference type="PANTHER" id="PTHR31672">
    <property type="entry name" value="BNACNNG10540D PROTEIN"/>
    <property type="match status" value="1"/>
</dbReference>
<dbReference type="SUPFAM" id="SSF81383">
    <property type="entry name" value="F-box domain"/>
    <property type="match status" value="1"/>
</dbReference>
<protein>
    <recommendedName>
        <fullName evidence="1">F-box domain-containing protein</fullName>
    </recommendedName>
</protein>
<dbReference type="SMART" id="SM00256">
    <property type="entry name" value="FBOX"/>
    <property type="match status" value="1"/>
</dbReference>
<dbReference type="SUPFAM" id="SSF117281">
    <property type="entry name" value="Kelch motif"/>
    <property type="match status" value="1"/>
</dbReference>
<proteinExistence type="predicted"/>
<keyword evidence="3" id="KW-1185">Reference proteome</keyword>
<dbReference type="InterPro" id="IPR001810">
    <property type="entry name" value="F-box_dom"/>
</dbReference>
<dbReference type="InterPro" id="IPR050796">
    <property type="entry name" value="SCF_F-box_component"/>
</dbReference>
<dbReference type="EMBL" id="JBJQOH010000002">
    <property type="protein sequence ID" value="KAL3696864.1"/>
    <property type="molecule type" value="Genomic_DNA"/>
</dbReference>
<name>A0ABD3I1B6_9MARC</name>
<organism evidence="2 3">
    <name type="scientific">Riccia sorocarpa</name>
    <dbReference type="NCBI Taxonomy" id="122646"/>
    <lineage>
        <taxon>Eukaryota</taxon>
        <taxon>Viridiplantae</taxon>
        <taxon>Streptophyta</taxon>
        <taxon>Embryophyta</taxon>
        <taxon>Marchantiophyta</taxon>
        <taxon>Marchantiopsida</taxon>
        <taxon>Marchantiidae</taxon>
        <taxon>Marchantiales</taxon>
        <taxon>Ricciaceae</taxon>
        <taxon>Riccia</taxon>
    </lineage>
</organism>
<dbReference type="PANTHER" id="PTHR31672:SF2">
    <property type="entry name" value="F-BOX DOMAIN-CONTAINING PROTEIN"/>
    <property type="match status" value="1"/>
</dbReference>
<comment type="caution">
    <text evidence="2">The sequence shown here is derived from an EMBL/GenBank/DDBJ whole genome shotgun (WGS) entry which is preliminary data.</text>
</comment>
<dbReference type="Proteomes" id="UP001633002">
    <property type="component" value="Unassembled WGS sequence"/>
</dbReference>
<dbReference type="AlphaFoldDB" id="A0ABD3I1B6"/>
<gene>
    <name evidence="2" type="ORF">R1sor_010940</name>
</gene>